<keyword evidence="1" id="KW-0488">Methylation</keyword>
<dbReference type="PRINTS" id="PR00813">
    <property type="entry name" value="BCTERIALGSPG"/>
</dbReference>
<dbReference type="InterPro" id="IPR012902">
    <property type="entry name" value="N_methyl_site"/>
</dbReference>
<dbReference type="RefSeq" id="WP_193194446.1">
    <property type="nucleotide sequence ID" value="NZ_JACZFR010000060.1"/>
</dbReference>
<proteinExistence type="predicted"/>
<dbReference type="InterPro" id="IPR000983">
    <property type="entry name" value="Bac_GSPG_pilin"/>
</dbReference>
<evidence type="ECO:0000256" key="1">
    <source>
        <dbReference type="ARBA" id="ARBA00022481"/>
    </source>
</evidence>
<sequence>MKRQQGFTLIELMIVVAIVGVLAGIAWPSYQEHVRSANRADAQGALMGLAQAMEQHFTQNGTYANSHTGKVPDIFPDEAPLDGGNKTYDLRIEEADGDSYILQAIPKNGQAGDGTVQLSSSGERGWDRDSDGFDASDMCWSKSCS</sequence>
<feature type="region of interest" description="Disordered" evidence="2">
    <location>
        <begin position="106"/>
        <end position="145"/>
    </location>
</feature>
<dbReference type="PROSITE" id="PS00409">
    <property type="entry name" value="PROKAR_NTER_METHYL"/>
    <property type="match status" value="1"/>
</dbReference>
<evidence type="ECO:0000313" key="4">
    <source>
        <dbReference type="EMBL" id="MFC6634570.1"/>
    </source>
</evidence>
<dbReference type="SUPFAM" id="SSF54523">
    <property type="entry name" value="Pili subunits"/>
    <property type="match status" value="1"/>
</dbReference>
<dbReference type="NCBIfam" id="TIGR02532">
    <property type="entry name" value="IV_pilin_GFxxxE"/>
    <property type="match status" value="1"/>
</dbReference>
<evidence type="ECO:0000313" key="5">
    <source>
        <dbReference type="Proteomes" id="UP001596425"/>
    </source>
</evidence>
<dbReference type="Proteomes" id="UP001596425">
    <property type="component" value="Unassembled WGS sequence"/>
</dbReference>
<dbReference type="InterPro" id="IPR045584">
    <property type="entry name" value="Pilin-like"/>
</dbReference>
<dbReference type="Gene3D" id="3.30.700.10">
    <property type="entry name" value="Glycoprotein, Type 4 Pilin"/>
    <property type="match status" value="1"/>
</dbReference>
<dbReference type="EMBL" id="JBHSVR010000001">
    <property type="protein sequence ID" value="MFC6634570.1"/>
    <property type="molecule type" value="Genomic_DNA"/>
</dbReference>
<keyword evidence="3" id="KW-1133">Transmembrane helix</keyword>
<name>A0ABW1YT24_9GAMM</name>
<comment type="caution">
    <text evidence="4">The sequence shown here is derived from an EMBL/GenBank/DDBJ whole genome shotgun (WGS) entry which is preliminary data.</text>
</comment>
<gene>
    <name evidence="4" type="ORF">ACFQBM_14855</name>
</gene>
<organism evidence="4 5">
    <name type="scientific">Microbulbifer taiwanensis</name>
    <dbReference type="NCBI Taxonomy" id="986746"/>
    <lineage>
        <taxon>Bacteria</taxon>
        <taxon>Pseudomonadati</taxon>
        <taxon>Pseudomonadota</taxon>
        <taxon>Gammaproteobacteria</taxon>
        <taxon>Cellvibrionales</taxon>
        <taxon>Microbulbiferaceae</taxon>
        <taxon>Microbulbifer</taxon>
    </lineage>
</organism>
<dbReference type="InterPro" id="IPR031982">
    <property type="entry name" value="PilE-like"/>
</dbReference>
<protein>
    <submittedName>
        <fullName evidence="4">Type IV pilin protein</fullName>
    </submittedName>
</protein>
<keyword evidence="3" id="KW-0812">Transmembrane</keyword>
<accession>A0ABW1YT24</accession>
<feature type="transmembrane region" description="Helical" evidence="3">
    <location>
        <begin position="12"/>
        <end position="30"/>
    </location>
</feature>
<evidence type="ECO:0000256" key="2">
    <source>
        <dbReference type="SAM" id="MobiDB-lite"/>
    </source>
</evidence>
<dbReference type="PANTHER" id="PTHR30093:SF47">
    <property type="entry name" value="TYPE IV PILUS NON-CORE MINOR PILIN PILE"/>
    <property type="match status" value="1"/>
</dbReference>
<keyword evidence="5" id="KW-1185">Reference proteome</keyword>
<evidence type="ECO:0000256" key="3">
    <source>
        <dbReference type="SAM" id="Phobius"/>
    </source>
</evidence>
<dbReference type="Pfam" id="PF16732">
    <property type="entry name" value="ComP_DUS"/>
    <property type="match status" value="1"/>
</dbReference>
<dbReference type="Pfam" id="PF07963">
    <property type="entry name" value="N_methyl"/>
    <property type="match status" value="1"/>
</dbReference>
<dbReference type="PANTHER" id="PTHR30093">
    <property type="entry name" value="GENERAL SECRETION PATHWAY PROTEIN G"/>
    <property type="match status" value="1"/>
</dbReference>
<keyword evidence="3" id="KW-0472">Membrane</keyword>
<reference evidence="5" key="1">
    <citation type="journal article" date="2019" name="Int. J. Syst. Evol. Microbiol.">
        <title>The Global Catalogue of Microorganisms (GCM) 10K type strain sequencing project: providing services to taxonomists for standard genome sequencing and annotation.</title>
        <authorList>
            <consortium name="The Broad Institute Genomics Platform"/>
            <consortium name="The Broad Institute Genome Sequencing Center for Infectious Disease"/>
            <person name="Wu L."/>
            <person name="Ma J."/>
        </authorList>
    </citation>
    <scope>NUCLEOTIDE SEQUENCE [LARGE SCALE GENOMIC DNA]</scope>
    <source>
        <strain evidence="5">CGMCC 1.13718</strain>
    </source>
</reference>